<gene>
    <name evidence="1" type="ORF">TSPGSL018_4523</name>
</gene>
<organism evidence="1">
    <name type="scientific">Tetraselmis sp. GSL018</name>
    <dbReference type="NCBI Taxonomy" id="582737"/>
    <lineage>
        <taxon>Eukaryota</taxon>
        <taxon>Viridiplantae</taxon>
        <taxon>Chlorophyta</taxon>
        <taxon>core chlorophytes</taxon>
        <taxon>Chlorodendrophyceae</taxon>
        <taxon>Chlorodendrales</taxon>
        <taxon>Chlorodendraceae</taxon>
        <taxon>Tetraselmis</taxon>
    </lineage>
</organism>
<reference evidence="1" key="1">
    <citation type="submission" date="2014-05" db="EMBL/GenBank/DDBJ databases">
        <title>The transcriptome of the halophilic microalga Tetraselmis sp. GSL018 isolated from the Great Salt Lake, Utah.</title>
        <authorList>
            <person name="Jinkerson R.E."/>
            <person name="D'Adamo S."/>
            <person name="Posewitz M.C."/>
        </authorList>
    </citation>
    <scope>NUCLEOTIDE SEQUENCE</scope>
    <source>
        <strain evidence="1">GSL018</strain>
    </source>
</reference>
<sequence length="65" mass="6841">LPEIPQRLVDPSMPVFVCPGAPCAECDLPCDGLPLLLLPAQSPCLPQPLFLLSASHPLGVSRRPG</sequence>
<protein>
    <submittedName>
        <fullName evidence="1">Uncharacterized protein</fullName>
    </submittedName>
</protein>
<name>A0A061SIN7_9CHLO</name>
<dbReference type="AlphaFoldDB" id="A0A061SIN7"/>
<feature type="non-terminal residue" evidence="1">
    <location>
        <position position="1"/>
    </location>
</feature>
<proteinExistence type="predicted"/>
<evidence type="ECO:0000313" key="1">
    <source>
        <dbReference type="EMBL" id="JAC82934.1"/>
    </source>
</evidence>
<dbReference type="EMBL" id="GBEZ01002093">
    <property type="protein sequence ID" value="JAC82934.1"/>
    <property type="molecule type" value="Transcribed_RNA"/>
</dbReference>
<accession>A0A061SIN7</accession>